<evidence type="ECO:0000313" key="4">
    <source>
        <dbReference type="Proteomes" id="UP000095329"/>
    </source>
</evidence>
<dbReference type="InterPro" id="IPR000639">
    <property type="entry name" value="Epox_hydrolase-like"/>
</dbReference>
<evidence type="ECO:0000313" key="3">
    <source>
        <dbReference type="EMBL" id="OEJ95852.1"/>
    </source>
</evidence>
<protein>
    <recommendedName>
        <fullName evidence="2">AB hydrolase-1 domain-containing protein</fullName>
    </recommendedName>
</protein>
<dbReference type="GO" id="GO:0016020">
    <property type="term" value="C:membrane"/>
    <property type="evidence" value="ECO:0007669"/>
    <property type="project" value="TreeGrafter"/>
</dbReference>
<dbReference type="AlphaFoldDB" id="A0A1D3DU48"/>
<organism evidence="3 4">
    <name type="scientific">Streptomyces thermolilacinus SPC6</name>
    <dbReference type="NCBI Taxonomy" id="1306406"/>
    <lineage>
        <taxon>Bacteria</taxon>
        <taxon>Bacillati</taxon>
        <taxon>Actinomycetota</taxon>
        <taxon>Actinomycetes</taxon>
        <taxon>Kitasatosporales</taxon>
        <taxon>Streptomycetaceae</taxon>
        <taxon>Streptomyces</taxon>
    </lineage>
</organism>
<dbReference type="eggNOG" id="COG2267">
    <property type="taxonomic scope" value="Bacteria"/>
</dbReference>
<dbReference type="PRINTS" id="PR00412">
    <property type="entry name" value="EPOXHYDRLASE"/>
</dbReference>
<keyword evidence="4" id="KW-1185">Reference proteome</keyword>
<accession>A0A1D3DU48</accession>
<dbReference type="Pfam" id="PF00561">
    <property type="entry name" value="Abhydrolase_1"/>
    <property type="match status" value="1"/>
</dbReference>
<comment type="caution">
    <text evidence="3">The sequence shown here is derived from an EMBL/GenBank/DDBJ whole genome shotgun (WGS) entry which is preliminary data.</text>
</comment>
<feature type="domain" description="AB hydrolase-1" evidence="2">
    <location>
        <begin position="10"/>
        <end position="248"/>
    </location>
</feature>
<dbReference type="STRING" id="1306406.J116_016585"/>
<dbReference type="GO" id="GO:0046464">
    <property type="term" value="P:acylglycerol catabolic process"/>
    <property type="evidence" value="ECO:0007669"/>
    <property type="project" value="TreeGrafter"/>
</dbReference>
<dbReference type="Gene3D" id="3.40.50.1820">
    <property type="entry name" value="alpha/beta hydrolase"/>
    <property type="match status" value="1"/>
</dbReference>
<sequence length="290" mass="30682">MTYERRGSGPVVVLVPGLGATRDFFAPVAAGLGRDHTVVAVDLPGHGATALRDGAEPTLRDAAAGLRAVVEKLGLSDIALVGWSLGATVAWTYLEEYGPQGVRGLVSCEQTPWLLADGGWEYAAFGSLDAAAAKDLLEQVRQDPGGFAENLVRGSFATGSEPDPELADDLVRKARRTAPAALTGLLADVLRQDWRERVGALGVPTLLVHGARSGVYPPEVGTWLAKTVPGSRLELLEHSGHLCFLEEPDRFCAAVRGFLASTRNDTASARHDTASARQSTPSSRHDTNGR</sequence>
<reference evidence="3 4" key="1">
    <citation type="journal article" date="2013" name="Genome Announc.">
        <title>Genome Sequence of Streptomyces violaceusniger Strain SPC6, a Halotolerant Streptomycete That Exhibits Rapid Growth and Development.</title>
        <authorList>
            <person name="Chen X."/>
            <person name="Zhang B."/>
            <person name="Zhang W."/>
            <person name="Wu X."/>
            <person name="Zhang M."/>
            <person name="Chen T."/>
            <person name="Liu G."/>
            <person name="Dyson P."/>
        </authorList>
    </citation>
    <scope>NUCLEOTIDE SEQUENCE [LARGE SCALE GENOMIC DNA]</scope>
    <source>
        <strain evidence="3 4">SPC6</strain>
    </source>
</reference>
<evidence type="ECO:0000256" key="1">
    <source>
        <dbReference type="SAM" id="MobiDB-lite"/>
    </source>
</evidence>
<name>A0A1D3DU48_9ACTN</name>
<dbReference type="PRINTS" id="PR00111">
    <property type="entry name" value="ABHYDROLASE"/>
</dbReference>
<dbReference type="PANTHER" id="PTHR43798">
    <property type="entry name" value="MONOACYLGLYCEROL LIPASE"/>
    <property type="match status" value="1"/>
</dbReference>
<dbReference type="InterPro" id="IPR050266">
    <property type="entry name" value="AB_hydrolase_sf"/>
</dbReference>
<proteinExistence type="predicted"/>
<evidence type="ECO:0000259" key="2">
    <source>
        <dbReference type="Pfam" id="PF00561"/>
    </source>
</evidence>
<dbReference type="PANTHER" id="PTHR43798:SF5">
    <property type="entry name" value="MONOACYLGLYCEROL LIPASE ABHD6"/>
    <property type="match status" value="1"/>
</dbReference>
<dbReference type="InterPro" id="IPR000073">
    <property type="entry name" value="AB_hydrolase_1"/>
</dbReference>
<dbReference type="SUPFAM" id="SSF53474">
    <property type="entry name" value="alpha/beta-Hydrolases"/>
    <property type="match status" value="1"/>
</dbReference>
<dbReference type="GO" id="GO:0047372">
    <property type="term" value="F:monoacylglycerol lipase activity"/>
    <property type="evidence" value="ECO:0007669"/>
    <property type="project" value="TreeGrafter"/>
</dbReference>
<feature type="region of interest" description="Disordered" evidence="1">
    <location>
        <begin position="265"/>
        <end position="290"/>
    </location>
</feature>
<dbReference type="Proteomes" id="UP000095329">
    <property type="component" value="Unassembled WGS sequence"/>
</dbReference>
<dbReference type="EMBL" id="ASHX02000001">
    <property type="protein sequence ID" value="OEJ95852.1"/>
    <property type="molecule type" value="Genomic_DNA"/>
</dbReference>
<dbReference type="InterPro" id="IPR029058">
    <property type="entry name" value="AB_hydrolase_fold"/>
</dbReference>
<gene>
    <name evidence="3" type="ORF">J116_016585</name>
</gene>